<evidence type="ECO:0000313" key="3">
    <source>
        <dbReference type="Proteomes" id="UP000182100"/>
    </source>
</evidence>
<organism evidence="2 3">
    <name type="scientific">Streptomyces prasinopilosus</name>
    <dbReference type="NCBI Taxonomy" id="67344"/>
    <lineage>
        <taxon>Bacteria</taxon>
        <taxon>Bacillati</taxon>
        <taxon>Actinomycetota</taxon>
        <taxon>Actinomycetes</taxon>
        <taxon>Kitasatosporales</taxon>
        <taxon>Streptomycetaceae</taxon>
        <taxon>Streptomyces</taxon>
    </lineage>
</organism>
<feature type="compositionally biased region" description="Basic residues" evidence="1">
    <location>
        <begin position="21"/>
        <end position="33"/>
    </location>
</feature>
<dbReference type="EMBL" id="FMZK01000001">
    <property type="protein sequence ID" value="SDC10854.1"/>
    <property type="molecule type" value="Genomic_DNA"/>
</dbReference>
<evidence type="ECO:0000256" key="1">
    <source>
        <dbReference type="SAM" id="MobiDB-lite"/>
    </source>
</evidence>
<sequence>MPASIHAEVDHLFGAVSTRRTSTRLRRPSRGRAHPVPAPHGDGGAPFACTARGRDRS</sequence>
<proteinExistence type="predicted"/>
<protein>
    <submittedName>
        <fullName evidence="2">Uncharacterized protein</fullName>
    </submittedName>
</protein>
<reference evidence="3" key="1">
    <citation type="submission" date="2016-10" db="EMBL/GenBank/DDBJ databases">
        <authorList>
            <person name="Varghese N."/>
            <person name="Submissions S."/>
        </authorList>
    </citation>
    <scope>NUCLEOTIDE SEQUENCE [LARGE SCALE GENOMIC DNA]</scope>
    <source>
        <strain evidence="3">CGMCC 4.3504</strain>
    </source>
</reference>
<keyword evidence="3" id="KW-1185">Reference proteome</keyword>
<evidence type="ECO:0000313" key="2">
    <source>
        <dbReference type="EMBL" id="SDC10854.1"/>
    </source>
</evidence>
<name>A0A1G6IWK3_9ACTN</name>
<gene>
    <name evidence="2" type="ORF">SAMN05216505_101422</name>
</gene>
<dbReference type="AlphaFoldDB" id="A0A1G6IWK3"/>
<feature type="region of interest" description="Disordered" evidence="1">
    <location>
        <begin position="18"/>
        <end position="57"/>
    </location>
</feature>
<accession>A0A1G6IWK3</accession>
<dbReference type="Proteomes" id="UP000182100">
    <property type="component" value="Unassembled WGS sequence"/>
</dbReference>